<dbReference type="SUPFAM" id="SSF46785">
    <property type="entry name" value="Winged helix' DNA-binding domain"/>
    <property type="match status" value="1"/>
</dbReference>
<dbReference type="InterPro" id="IPR036390">
    <property type="entry name" value="WH_DNA-bd_sf"/>
</dbReference>
<evidence type="ECO:0000313" key="2">
    <source>
        <dbReference type="Proteomes" id="UP000054598"/>
    </source>
</evidence>
<dbReference type="Proteomes" id="UP000054598">
    <property type="component" value="Unassembled WGS sequence"/>
</dbReference>
<sequence>MTIEILKSIARDGQVFTLEEMHRQTQIPKSVLSVMLSRWEDRGFVERIERGKYLIIPLESVKGKYTLHEFVIASHLVQPSAIAYWSALHYHGLTEQIPITVFVQTTARKKKNQLEVFGVDYRIVRVKPEKFFGFKKEWIEETPIIVTDREKTVIDCLDRPEYAGGVIEVAKALESGSLDPENLSRYARMIGNSAVVRRLGYLSERVGIPLDLPLPTSRNYLLLDPTMPRQGENDPRWRLVVNAEIALPEGSG</sequence>
<accession>A0A117MFF7</accession>
<dbReference type="Gene3D" id="1.10.10.10">
    <property type="entry name" value="Winged helix-like DNA-binding domain superfamily/Winged helix DNA-binding domain"/>
    <property type="match status" value="1"/>
</dbReference>
<proteinExistence type="predicted"/>
<name>A0A117MFF7_9EURY</name>
<dbReference type="PATRIC" id="fig|2198.3.peg.1023"/>
<gene>
    <name evidence="1" type="ORF">XE10_1148</name>
</gene>
<protein>
    <submittedName>
        <fullName evidence="1">Uncharacterized protein</fullName>
    </submittedName>
</protein>
<dbReference type="InterPro" id="IPR036388">
    <property type="entry name" value="WH-like_DNA-bd_sf"/>
</dbReference>
<dbReference type="AlphaFoldDB" id="A0A117MFF7"/>
<evidence type="ECO:0000313" key="1">
    <source>
        <dbReference type="EMBL" id="KUL01123.1"/>
    </source>
</evidence>
<comment type="caution">
    <text evidence="1">The sequence shown here is derived from an EMBL/GenBank/DDBJ whole genome shotgun (WGS) entry which is preliminary data.</text>
</comment>
<reference evidence="2" key="1">
    <citation type="journal article" date="2015" name="MBio">
        <title>Genome-Resolved Metagenomic Analysis Reveals Roles for Candidate Phyla and Other Microbial Community Members in Biogeochemical Transformations in Oil Reservoirs.</title>
        <authorList>
            <person name="Hu P."/>
            <person name="Tom L."/>
            <person name="Singh A."/>
            <person name="Thomas B.C."/>
            <person name="Baker B.J."/>
            <person name="Piceno Y.M."/>
            <person name="Andersen G.L."/>
            <person name="Banfield J.F."/>
        </authorList>
    </citation>
    <scope>NUCLEOTIDE SEQUENCE [LARGE SCALE GENOMIC DNA]</scope>
</reference>
<organism evidence="1 2">
    <name type="scientific">Methanoculleus marisnigri</name>
    <dbReference type="NCBI Taxonomy" id="2198"/>
    <lineage>
        <taxon>Archaea</taxon>
        <taxon>Methanobacteriati</taxon>
        <taxon>Methanobacteriota</taxon>
        <taxon>Stenosarchaea group</taxon>
        <taxon>Methanomicrobia</taxon>
        <taxon>Methanomicrobiales</taxon>
        <taxon>Methanomicrobiaceae</taxon>
        <taxon>Methanoculleus</taxon>
    </lineage>
</organism>
<dbReference type="EMBL" id="LGHE01000122">
    <property type="protein sequence ID" value="KUL01123.1"/>
    <property type="molecule type" value="Genomic_DNA"/>
</dbReference>